<proteinExistence type="predicted"/>
<reference evidence="2" key="2">
    <citation type="submission" date="2013-05" db="EMBL/GenBank/DDBJ databases">
        <title>The genome and transcriptome of Haemonchus contortus: a key model parasite for drug and vaccine discovery.</title>
        <authorList>
            <person name="Laing R."/>
            <person name="Kikuchi T."/>
            <person name="Martinelli A."/>
            <person name="Tsai I.J."/>
            <person name="Beech R.N."/>
            <person name="Redman E."/>
            <person name="Holroyd N."/>
            <person name="Bartley D.J."/>
            <person name="Beasley H."/>
            <person name="Britton C."/>
            <person name="Curran D."/>
            <person name="Devaney E."/>
            <person name="Gilabert A."/>
            <person name="Jackson F."/>
            <person name="Hunt M."/>
            <person name="Johnston S."/>
            <person name="Kryukov I."/>
            <person name="Li K."/>
            <person name="Morrison A.A."/>
            <person name="Reid A.J."/>
            <person name="Sargison N."/>
            <person name="Saunders G."/>
            <person name="Wasmuth J.D."/>
            <person name="Wolstenholme A."/>
            <person name="Berriman M."/>
            <person name="Gilleard J.S."/>
            <person name="Cotton J.A."/>
        </authorList>
    </citation>
    <scope>NUCLEOTIDE SEQUENCE [LARGE SCALE GENOMIC DNA]</scope>
    <source>
        <strain evidence="2">ISE/inbred ISE</strain>
    </source>
</reference>
<gene>
    <name evidence="2" type="ORF">HCOI_01031000</name>
</gene>
<accession>W6NB49</accession>
<reference evidence="2" key="1">
    <citation type="submission" date="2013-03" db="EMBL/GenBank/DDBJ databases">
        <authorList>
            <person name="Aslett M."/>
        </authorList>
    </citation>
    <scope>NUCLEOTIDE SEQUENCE [LARGE SCALE GENOMIC DNA]</scope>
    <source>
        <strain evidence="2">ISE/inbred ISE</strain>
    </source>
</reference>
<dbReference type="AlphaFoldDB" id="W6NB49"/>
<feature type="compositionally biased region" description="Polar residues" evidence="1">
    <location>
        <begin position="1"/>
        <end position="10"/>
    </location>
</feature>
<evidence type="ECO:0000313" key="2">
    <source>
        <dbReference type="EMBL" id="CDL94558.1"/>
    </source>
</evidence>
<dbReference type="EMBL" id="CAVP010058384">
    <property type="protein sequence ID" value="CDL94558.1"/>
    <property type="molecule type" value="Genomic_DNA"/>
</dbReference>
<feature type="compositionally biased region" description="Low complexity" evidence="1">
    <location>
        <begin position="28"/>
        <end position="46"/>
    </location>
</feature>
<protein>
    <submittedName>
        <fullName evidence="2">Uncharacterized protein</fullName>
    </submittedName>
</protein>
<organism evidence="2">
    <name type="scientific">Haemonchus contortus</name>
    <name type="common">Barber pole worm</name>
    <dbReference type="NCBI Taxonomy" id="6289"/>
    <lineage>
        <taxon>Eukaryota</taxon>
        <taxon>Metazoa</taxon>
        <taxon>Ecdysozoa</taxon>
        <taxon>Nematoda</taxon>
        <taxon>Chromadorea</taxon>
        <taxon>Rhabditida</taxon>
        <taxon>Rhabditina</taxon>
        <taxon>Rhabditomorpha</taxon>
        <taxon>Strongyloidea</taxon>
        <taxon>Trichostrongylidae</taxon>
        <taxon>Haemonchus</taxon>
    </lineage>
</organism>
<comment type="caution">
    <text evidence="2">The sequence shown here is derived from an EMBL/GenBank/DDBJ whole genome shotgun (WGS) entry which is preliminary data.</text>
</comment>
<feature type="region of interest" description="Disordered" evidence="1">
    <location>
        <begin position="1"/>
        <end position="69"/>
    </location>
</feature>
<evidence type="ECO:0000256" key="1">
    <source>
        <dbReference type="SAM" id="MobiDB-lite"/>
    </source>
</evidence>
<sequence length="96" mass="10255">MESLYMFTSNKKCKEDDEDSGFRSRVNSVTHSCSPASSSALSTESSSPKRKISTSDSSDNVGGFTLGGYGTGPTYGQQLFQSFEPSANSFASSEVR</sequence>
<name>W6NB49_HAECO</name>